<gene>
    <name evidence="1" type="ORF">D4L85_07845</name>
</gene>
<sequence>MLGFVACNNDDPSTPTAPTVSLSTSTAQDVPGANVTVKASVTAPGGGKSLLVTGGSTQTIDLAGATTVDKDVVIAIPASAVVGSTIVVVFSVSDNSNQNSAPVTFTITVGNPVITLQGNISASQTLDATKAYLLVGQVFVKNGAVLTVPAGTIIKGDKASKAALIVEPGGQLVCNGTADKPVVFTSAQPANGRDRGDWAGILLLGSAWVNQDTKPSIEGITPSVLYGSSKAESATPTTNADQSSGTLNYVRIEYAGIELTPNNETNGLTMGGVGNGTTIDHVQSSYGGDDSFEWFGGTVNAKHLVSFSAWDDDLDTDFGFRGNVQFALVVRYPFYADQSGSNAFESDNQGNANATNGCDFTFDGTGVTGGGHEGCTQAVFSNITVLGPKDVNSRTISGSFQNTMHIRRRTNISIFNSYLSGFTTGLRMDDDATIAAYKTGLGVLANNVLTVTTTGLIGSGASATYKEVGTSSGEIGVVYSTNTSSGDATAVKTYWNTVANDNSTFFPAAVATQWSATAGSPVAGAILPPYAGFGVPLSSYWGAGAVGAYPTNPDFSVGSGTLATGADYSNAKFGTFFDKTPTYVGAFGSSDWTDSWTEFQPGVKAY</sequence>
<keyword evidence="2" id="KW-1185">Reference proteome</keyword>
<dbReference type="Proteomes" id="UP000266183">
    <property type="component" value="Chromosome"/>
</dbReference>
<organism evidence="1 2">
    <name type="scientific">Chryseolinea soli</name>
    <dbReference type="NCBI Taxonomy" id="2321403"/>
    <lineage>
        <taxon>Bacteria</taxon>
        <taxon>Pseudomonadati</taxon>
        <taxon>Bacteroidota</taxon>
        <taxon>Cytophagia</taxon>
        <taxon>Cytophagales</taxon>
        <taxon>Fulvivirgaceae</taxon>
        <taxon>Chryseolinea</taxon>
    </lineage>
</organism>
<protein>
    <recommendedName>
        <fullName evidence="3">Cell shape-determining protein MreB</fullName>
    </recommendedName>
</protein>
<accession>A0A385SJN6</accession>
<dbReference type="KEGG" id="chk:D4L85_07845"/>
<dbReference type="EMBL" id="CP032382">
    <property type="protein sequence ID" value="AYB30497.1"/>
    <property type="molecule type" value="Genomic_DNA"/>
</dbReference>
<dbReference type="PANTHER" id="PTHR41339:SF1">
    <property type="entry name" value="SECRETED PROTEIN"/>
    <property type="match status" value="1"/>
</dbReference>
<proteinExistence type="predicted"/>
<dbReference type="PANTHER" id="PTHR41339">
    <property type="entry name" value="LIPL48"/>
    <property type="match status" value="1"/>
</dbReference>
<evidence type="ECO:0000313" key="1">
    <source>
        <dbReference type="EMBL" id="AYB30497.1"/>
    </source>
</evidence>
<name>A0A385SJN6_9BACT</name>
<evidence type="ECO:0008006" key="3">
    <source>
        <dbReference type="Google" id="ProtNLM"/>
    </source>
</evidence>
<reference evidence="2" key="1">
    <citation type="submission" date="2018-09" db="EMBL/GenBank/DDBJ databases">
        <title>Chryseolinea sp. KIS68-18 isolated from soil.</title>
        <authorList>
            <person name="Weon H.-Y."/>
            <person name="Kwon S.-W."/>
            <person name="Lee S.A."/>
        </authorList>
    </citation>
    <scope>NUCLEOTIDE SEQUENCE [LARGE SCALE GENOMIC DNA]</scope>
    <source>
        <strain evidence="2">KIS68-18</strain>
    </source>
</reference>
<evidence type="ECO:0000313" key="2">
    <source>
        <dbReference type="Proteomes" id="UP000266183"/>
    </source>
</evidence>
<dbReference type="AlphaFoldDB" id="A0A385SJN6"/>